<dbReference type="OrthoDB" id="9766874at2"/>
<gene>
    <name evidence="3" type="primary">epsL_2</name>
    <name evidence="3" type="ORF">Pan181_15320</name>
</gene>
<dbReference type="EC" id="2.-.-.-" evidence="3"/>
<evidence type="ECO:0000259" key="2">
    <source>
        <dbReference type="Pfam" id="PF02397"/>
    </source>
</evidence>
<dbReference type="InterPro" id="IPR003362">
    <property type="entry name" value="Bact_transf"/>
</dbReference>
<dbReference type="PANTHER" id="PTHR30576:SF20">
    <property type="entry name" value="QUINOVOSAMINEPHOSPHOTRANSFERAE-RELATED"/>
    <property type="match status" value="1"/>
</dbReference>
<evidence type="ECO:0000313" key="3">
    <source>
        <dbReference type="EMBL" id="QDU55343.1"/>
    </source>
</evidence>
<dbReference type="RefSeq" id="WP_145246213.1">
    <property type="nucleotide sequence ID" value="NZ_CP036278.1"/>
</dbReference>
<dbReference type="GO" id="GO:0016780">
    <property type="term" value="F:phosphotransferase activity, for other substituted phosphate groups"/>
    <property type="evidence" value="ECO:0007669"/>
    <property type="project" value="TreeGrafter"/>
</dbReference>
<reference evidence="3 4" key="1">
    <citation type="submission" date="2019-02" db="EMBL/GenBank/DDBJ databases">
        <title>Deep-cultivation of Planctomycetes and their phenomic and genomic characterization uncovers novel biology.</title>
        <authorList>
            <person name="Wiegand S."/>
            <person name="Jogler M."/>
            <person name="Boedeker C."/>
            <person name="Pinto D."/>
            <person name="Vollmers J."/>
            <person name="Rivas-Marin E."/>
            <person name="Kohn T."/>
            <person name="Peeters S.H."/>
            <person name="Heuer A."/>
            <person name="Rast P."/>
            <person name="Oberbeckmann S."/>
            <person name="Bunk B."/>
            <person name="Jeske O."/>
            <person name="Meyerdierks A."/>
            <person name="Storesund J.E."/>
            <person name="Kallscheuer N."/>
            <person name="Luecker S."/>
            <person name="Lage O.M."/>
            <person name="Pohl T."/>
            <person name="Merkel B.J."/>
            <person name="Hornburger P."/>
            <person name="Mueller R.-W."/>
            <person name="Bruemmer F."/>
            <person name="Labrenz M."/>
            <person name="Spormann A.M."/>
            <person name="Op den Camp H."/>
            <person name="Overmann J."/>
            <person name="Amann R."/>
            <person name="Jetten M.S.M."/>
            <person name="Mascher T."/>
            <person name="Medema M.H."/>
            <person name="Devos D.P."/>
            <person name="Kaster A.-K."/>
            <person name="Ovreas L."/>
            <person name="Rohde M."/>
            <person name="Galperin M.Y."/>
            <person name="Jogler C."/>
        </authorList>
    </citation>
    <scope>NUCLEOTIDE SEQUENCE [LARGE SCALE GENOMIC DNA]</scope>
    <source>
        <strain evidence="3 4">Pan181</strain>
    </source>
</reference>
<dbReference type="PANTHER" id="PTHR30576">
    <property type="entry name" value="COLANIC BIOSYNTHESIS UDP-GLUCOSE LIPID CARRIER TRANSFERASE"/>
    <property type="match status" value="1"/>
</dbReference>
<sequence>MMKRAFDIVGALVLLAVLSPLFLLVAVWMKYESRGPVLCRERRAGRGGLPFRTFKFRVLHASSAALCGTSTPRNDPQLSASGRLMRRFRIHELPQLLNVLRGEMSLVGPGPELVDRVDSLSGSDKRLLNLRPGMTDWASLWNSDEASSLAGAPDRELAYDRFIRPRKLRLQKYYLENRSLGMDLKILTFTVLRVINRQFLPRELHNFPTFGELRAEVLCLESSAMIRKHAA</sequence>
<organism evidence="3 4">
    <name type="scientific">Aeoliella mucimassa</name>
    <dbReference type="NCBI Taxonomy" id="2527972"/>
    <lineage>
        <taxon>Bacteria</taxon>
        <taxon>Pseudomonadati</taxon>
        <taxon>Planctomycetota</taxon>
        <taxon>Planctomycetia</taxon>
        <taxon>Pirellulales</taxon>
        <taxon>Lacipirellulaceae</taxon>
        <taxon>Aeoliella</taxon>
    </lineage>
</organism>
<comment type="similarity">
    <text evidence="1">Belongs to the bacterial sugar transferase family.</text>
</comment>
<dbReference type="Proteomes" id="UP000315750">
    <property type="component" value="Chromosome"/>
</dbReference>
<keyword evidence="4" id="KW-1185">Reference proteome</keyword>
<keyword evidence="3" id="KW-0808">Transferase</keyword>
<accession>A0A518AKT0</accession>
<protein>
    <submittedName>
        <fullName evidence="3">Putative sugar transferase EpsL</fullName>
        <ecNumber evidence="3">2.-.-.-</ecNumber>
    </submittedName>
</protein>
<name>A0A518AKT0_9BACT</name>
<evidence type="ECO:0000313" key="4">
    <source>
        <dbReference type="Proteomes" id="UP000315750"/>
    </source>
</evidence>
<dbReference type="KEGG" id="amuc:Pan181_15320"/>
<feature type="domain" description="Bacterial sugar transferase" evidence="2">
    <location>
        <begin position="3"/>
        <end position="195"/>
    </location>
</feature>
<dbReference type="EMBL" id="CP036278">
    <property type="protein sequence ID" value="QDU55343.1"/>
    <property type="molecule type" value="Genomic_DNA"/>
</dbReference>
<evidence type="ECO:0000256" key="1">
    <source>
        <dbReference type="ARBA" id="ARBA00006464"/>
    </source>
</evidence>
<dbReference type="AlphaFoldDB" id="A0A518AKT0"/>
<proteinExistence type="inferred from homology"/>
<dbReference type="Pfam" id="PF02397">
    <property type="entry name" value="Bac_transf"/>
    <property type="match status" value="1"/>
</dbReference>